<dbReference type="InterPro" id="IPR023631">
    <property type="entry name" value="Amidase_dom"/>
</dbReference>
<dbReference type="PROSITE" id="PS00571">
    <property type="entry name" value="AMIDASES"/>
    <property type="match status" value="1"/>
</dbReference>
<dbReference type="PANTHER" id="PTHR11895:SF76">
    <property type="entry name" value="INDOLEACETAMIDE HYDROLASE"/>
    <property type="match status" value="1"/>
</dbReference>
<comment type="caution">
    <text evidence="2">The sequence shown here is derived from an EMBL/GenBank/DDBJ whole genome shotgun (WGS) entry which is preliminary data.</text>
</comment>
<accession>A0A0P9DEV0</accession>
<dbReference type="InterPro" id="IPR020556">
    <property type="entry name" value="Amidase_CS"/>
</dbReference>
<keyword evidence="3" id="KW-1185">Reference proteome</keyword>
<protein>
    <submittedName>
        <fullName evidence="2">Amidase</fullName>
    </submittedName>
</protein>
<dbReference type="EMBL" id="LJCR01000859">
    <property type="protein sequence ID" value="KPV51571.1"/>
    <property type="molecule type" value="Genomic_DNA"/>
</dbReference>
<gene>
    <name evidence="2" type="ORF">SE17_20430</name>
</gene>
<dbReference type="AlphaFoldDB" id="A0A0P9DEV0"/>
<feature type="non-terminal residue" evidence="2">
    <location>
        <position position="397"/>
    </location>
</feature>
<dbReference type="Gene3D" id="3.90.1300.10">
    <property type="entry name" value="Amidase signature (AS) domain"/>
    <property type="match status" value="1"/>
</dbReference>
<sequence>MPTSEICFLSAAELARRIRARELSATEVMHAHLAQIERVNPLVNAIVTLLPEQALEGARAADAALARGEAAGPLFGLPIAHKDLANTRGIRTTQGSPIFRDFVPDHSDLIVERIQAAGAISIGKTNVPEFGAGSQTFNPVFGATRNPYDTSKTCGGSSGGAAVALACGMIPIADGGDMGGSLRNPAGYCNVVGLRPAPGRVPNYPAGMAWNTLGVVGPMARTVADVALLLSAIAGADARAPLSIAEPGSRFAQPLERNLRGVRVAWGRDFGGLPVDPRVTAALESQRHVLESLGCVVEDAEPDWKDADEIFQILRAWGFESGLGALLDEHRAQMKDTVVWNIEQGRKLSGAQVAWAERERTALYERIGAFMRRYEFLALPVTQLPPFNVETPYPTEI</sequence>
<dbReference type="Pfam" id="PF01425">
    <property type="entry name" value="Amidase"/>
    <property type="match status" value="1"/>
</dbReference>
<evidence type="ECO:0000313" key="3">
    <source>
        <dbReference type="Proteomes" id="UP000050509"/>
    </source>
</evidence>
<reference evidence="2 3" key="1">
    <citation type="submission" date="2015-09" db="EMBL/GenBank/DDBJ databases">
        <title>Draft genome sequence of Kouleothrix aurantiaca JCM 19913.</title>
        <authorList>
            <person name="Hemp J."/>
        </authorList>
    </citation>
    <scope>NUCLEOTIDE SEQUENCE [LARGE SCALE GENOMIC DNA]</scope>
    <source>
        <strain evidence="2 3">COM-B</strain>
    </source>
</reference>
<dbReference type="PATRIC" id="fig|186479.3.peg.10501"/>
<dbReference type="NCBIfam" id="NF005686">
    <property type="entry name" value="PRK07486.1"/>
    <property type="match status" value="1"/>
</dbReference>
<dbReference type="InterPro" id="IPR036928">
    <property type="entry name" value="AS_sf"/>
</dbReference>
<dbReference type="GO" id="GO:0003824">
    <property type="term" value="F:catalytic activity"/>
    <property type="evidence" value="ECO:0007669"/>
    <property type="project" value="InterPro"/>
</dbReference>
<dbReference type="SUPFAM" id="SSF75304">
    <property type="entry name" value="Amidase signature (AS) enzymes"/>
    <property type="match status" value="1"/>
</dbReference>
<feature type="domain" description="Amidase" evidence="1">
    <location>
        <begin position="27"/>
        <end position="392"/>
    </location>
</feature>
<dbReference type="InterPro" id="IPR000120">
    <property type="entry name" value="Amidase"/>
</dbReference>
<name>A0A0P9DEV0_9CHLR</name>
<dbReference type="PANTHER" id="PTHR11895">
    <property type="entry name" value="TRANSAMIDASE"/>
    <property type="match status" value="1"/>
</dbReference>
<evidence type="ECO:0000259" key="1">
    <source>
        <dbReference type="Pfam" id="PF01425"/>
    </source>
</evidence>
<evidence type="ECO:0000313" key="2">
    <source>
        <dbReference type="EMBL" id="KPV51571.1"/>
    </source>
</evidence>
<organism evidence="2 3">
    <name type="scientific">Kouleothrix aurantiaca</name>
    <dbReference type="NCBI Taxonomy" id="186479"/>
    <lineage>
        <taxon>Bacteria</taxon>
        <taxon>Bacillati</taxon>
        <taxon>Chloroflexota</taxon>
        <taxon>Chloroflexia</taxon>
        <taxon>Chloroflexales</taxon>
        <taxon>Roseiflexineae</taxon>
        <taxon>Roseiflexaceae</taxon>
        <taxon>Kouleothrix</taxon>
    </lineage>
</organism>
<proteinExistence type="predicted"/>
<dbReference type="Proteomes" id="UP000050509">
    <property type="component" value="Unassembled WGS sequence"/>
</dbReference>